<dbReference type="InterPro" id="IPR009056">
    <property type="entry name" value="Cyt_c-like_dom"/>
</dbReference>
<keyword evidence="8" id="KW-1185">Reference proteome</keyword>
<dbReference type="GO" id="GO:0005507">
    <property type="term" value="F:copper ion binding"/>
    <property type="evidence" value="ECO:0007669"/>
    <property type="project" value="InterPro"/>
</dbReference>
<sequence length="597" mass="66432">MVPVDSFRPRSLMHRRLVCFAVACLILGNAWIPLANAATGRQSEGSDASPVGEQVPTFTLPNAYGKPVSLTDFEGKECAAIVFLGTECPLAKLYGPRLNDLQEEFGDRGLQVIGINSNKQDSLTELAAYVHRHEIAFPMLKDKGNVVADAMKAERTPEVFLIDANRVVRYHGRIDDQYGVGYARDKKTRSDLAIAVEELLAGKPISQPKTEAVGCHIGRTKQVAEQGEITYTKHIAPIFNSRCVTCHREGEIAPFTLTSYDDTQGWEDTILEVIGNNRMPPWSANPAHGEFANDARLSEQEKKSIEQWVDGGMPEGDPSDLPEPPVFTSGWQIDEPDQIIQMRDKPFDVPAEGVVDYQRFVIDPGWDEDKYVVACEARPQNRAVVHHILVYVIPPGGRDIDLRKVLVGYAPGSTPVDLDDGVAIHAEAGSKLLFEMHYTPNGTAQSDLSYIGVKFTDKANVKKELEGAIAVETKFRIPPGKSDHVVTAKHTVRRDVELLGMTPHMHLRGKAFRYTAHFPDGKEEILLDVPAYDFNWQMKYILKEPRKLPRGTVVHCRAVFDNSEYNLSNPDPSKTVGWGDQSWNEMMIGFMDVVKAD</sequence>
<dbReference type="GO" id="GO:0034599">
    <property type="term" value="P:cellular response to oxidative stress"/>
    <property type="evidence" value="ECO:0000318"/>
    <property type="project" value="GO_Central"/>
</dbReference>
<dbReference type="GO" id="GO:0016715">
    <property type="term" value="F:oxidoreductase activity, acting on paired donors, with incorporation or reduction of molecular oxygen, reduced ascorbate as one donor, and incorporation of one atom of oxygen"/>
    <property type="evidence" value="ECO:0007669"/>
    <property type="project" value="InterPro"/>
</dbReference>
<dbReference type="InterPro" id="IPR014784">
    <property type="entry name" value="Cu2_ascorb_mOase-like_C"/>
</dbReference>
<protein>
    <recommendedName>
        <fullName evidence="9">Thiol-disulfide oxidoreductase</fullName>
    </recommendedName>
</protein>
<dbReference type="InterPro" id="IPR047262">
    <property type="entry name" value="PRX-like1"/>
</dbReference>
<accession>Q7ULZ9</accession>
<dbReference type="InterPro" id="IPR000866">
    <property type="entry name" value="AhpC/TSA"/>
</dbReference>
<gene>
    <name evidence="7" type="ordered locus">RB9164</name>
</gene>
<keyword evidence="1 4" id="KW-0479">Metal-binding</keyword>
<proteinExistence type="predicted"/>
<evidence type="ECO:0000259" key="6">
    <source>
        <dbReference type="PROSITE" id="PS51352"/>
    </source>
</evidence>
<evidence type="ECO:0000313" key="8">
    <source>
        <dbReference type="Proteomes" id="UP000001025"/>
    </source>
</evidence>
<dbReference type="InterPro" id="IPR036939">
    <property type="entry name" value="Cu2_ascorb_mOase_N_sf"/>
</dbReference>
<dbReference type="GO" id="GO:0045454">
    <property type="term" value="P:cell redox homeostasis"/>
    <property type="evidence" value="ECO:0000318"/>
    <property type="project" value="GO_Central"/>
</dbReference>
<dbReference type="GO" id="GO:0008379">
    <property type="term" value="F:thioredoxin peroxidase activity"/>
    <property type="evidence" value="ECO:0000318"/>
    <property type="project" value="GO_Central"/>
</dbReference>
<dbReference type="GO" id="GO:0009055">
    <property type="term" value="F:electron transfer activity"/>
    <property type="evidence" value="ECO:0007669"/>
    <property type="project" value="InterPro"/>
</dbReference>
<dbReference type="GO" id="GO:0020037">
    <property type="term" value="F:heme binding"/>
    <property type="evidence" value="ECO:0007669"/>
    <property type="project" value="InterPro"/>
</dbReference>
<keyword evidence="3" id="KW-1015">Disulfide bond</keyword>
<dbReference type="PANTHER" id="PTHR43640:SF1">
    <property type="entry name" value="THIOREDOXIN-DEPENDENT PEROXIREDOXIN"/>
    <property type="match status" value="1"/>
</dbReference>
<dbReference type="InParanoid" id="Q7ULZ9"/>
<feature type="domain" description="Cytochrome c" evidence="5">
    <location>
        <begin position="222"/>
        <end position="313"/>
    </location>
</feature>
<dbReference type="Proteomes" id="UP000001025">
    <property type="component" value="Chromosome"/>
</dbReference>
<dbReference type="GO" id="GO:0005737">
    <property type="term" value="C:cytoplasm"/>
    <property type="evidence" value="ECO:0000318"/>
    <property type="project" value="GO_Central"/>
</dbReference>
<name>Q7ULZ9_RHOBA</name>
<evidence type="ECO:0000256" key="2">
    <source>
        <dbReference type="ARBA" id="ARBA00023004"/>
    </source>
</evidence>
<evidence type="ECO:0000259" key="5">
    <source>
        <dbReference type="PROSITE" id="PS51007"/>
    </source>
</evidence>
<dbReference type="HOGENOM" id="CLU_020308_0_0_0"/>
<dbReference type="InterPro" id="IPR008977">
    <property type="entry name" value="PHM/PNGase_F_dom_sf"/>
</dbReference>
<dbReference type="EnsemblBacteria" id="CAD76118">
    <property type="protein sequence ID" value="CAD76118"/>
    <property type="gene ID" value="RB9164"/>
</dbReference>
<dbReference type="PANTHER" id="PTHR43640">
    <property type="entry name" value="OS07G0260300 PROTEIN"/>
    <property type="match status" value="1"/>
</dbReference>
<dbReference type="eggNOG" id="COG2010">
    <property type="taxonomic scope" value="Bacteria"/>
</dbReference>
<dbReference type="eggNOG" id="COG1225">
    <property type="taxonomic scope" value="Bacteria"/>
</dbReference>
<dbReference type="InterPro" id="IPR013766">
    <property type="entry name" value="Thioredoxin_domain"/>
</dbReference>
<evidence type="ECO:0008006" key="9">
    <source>
        <dbReference type="Google" id="ProtNLM"/>
    </source>
</evidence>
<keyword evidence="2 4" id="KW-0408">Iron</keyword>
<reference evidence="7 8" key="1">
    <citation type="journal article" date="2003" name="Proc. Natl. Acad. Sci. U.S.A.">
        <title>Complete genome sequence of the marine planctomycete Pirellula sp. strain 1.</title>
        <authorList>
            <person name="Gloeckner F.O."/>
            <person name="Kube M."/>
            <person name="Bauer M."/>
            <person name="Teeling H."/>
            <person name="Lombardot T."/>
            <person name="Ludwig W."/>
            <person name="Gade D."/>
            <person name="Beck A."/>
            <person name="Borzym K."/>
            <person name="Heitmann K."/>
            <person name="Rabus R."/>
            <person name="Schlesner H."/>
            <person name="Amann R."/>
            <person name="Reinhardt R."/>
        </authorList>
    </citation>
    <scope>NUCLEOTIDE SEQUENCE [LARGE SCALE GENOMIC DNA]</scope>
    <source>
        <strain evidence="8">DSM 10527 / NCIMB 13988 / SH1</strain>
    </source>
</reference>
<dbReference type="STRING" id="243090.RB9164"/>
<dbReference type="SUPFAM" id="SSF49742">
    <property type="entry name" value="PHM/PNGase F"/>
    <property type="match status" value="2"/>
</dbReference>
<dbReference type="SUPFAM" id="SSF52833">
    <property type="entry name" value="Thioredoxin-like"/>
    <property type="match status" value="1"/>
</dbReference>
<dbReference type="CDD" id="cd02969">
    <property type="entry name" value="PRX_like1"/>
    <property type="match status" value="1"/>
</dbReference>
<dbReference type="PATRIC" id="fig|243090.15.peg.4388"/>
<dbReference type="InterPro" id="IPR036249">
    <property type="entry name" value="Thioredoxin-like_sf"/>
</dbReference>
<dbReference type="Gene3D" id="2.60.120.230">
    <property type="match status" value="1"/>
</dbReference>
<evidence type="ECO:0000313" key="7">
    <source>
        <dbReference type="EMBL" id="CAD76118.1"/>
    </source>
</evidence>
<dbReference type="PROSITE" id="PS51352">
    <property type="entry name" value="THIOREDOXIN_2"/>
    <property type="match status" value="1"/>
</dbReference>
<evidence type="ECO:0000256" key="3">
    <source>
        <dbReference type="ARBA" id="ARBA00023157"/>
    </source>
</evidence>
<feature type="domain" description="Thioredoxin" evidence="6">
    <location>
        <begin position="49"/>
        <end position="201"/>
    </location>
</feature>
<dbReference type="Pfam" id="PF00578">
    <property type="entry name" value="AhpC-TSA"/>
    <property type="match status" value="1"/>
</dbReference>
<dbReference type="KEGG" id="rba:RB9164"/>
<dbReference type="AlphaFoldDB" id="Q7ULZ9"/>
<dbReference type="EMBL" id="BX294149">
    <property type="protein sequence ID" value="CAD76118.1"/>
    <property type="molecule type" value="Genomic_DNA"/>
</dbReference>
<dbReference type="PROSITE" id="PS51007">
    <property type="entry name" value="CYTC"/>
    <property type="match status" value="1"/>
</dbReference>
<evidence type="ECO:0000256" key="4">
    <source>
        <dbReference type="PROSITE-ProRule" id="PRU00433"/>
    </source>
</evidence>
<dbReference type="OrthoDB" id="9788721at2"/>
<evidence type="ECO:0000256" key="1">
    <source>
        <dbReference type="ARBA" id="ARBA00022723"/>
    </source>
</evidence>
<keyword evidence="4" id="KW-0349">Heme</keyword>
<organism evidence="7 8">
    <name type="scientific">Rhodopirellula baltica (strain DSM 10527 / NCIMB 13988 / SH1)</name>
    <dbReference type="NCBI Taxonomy" id="243090"/>
    <lineage>
        <taxon>Bacteria</taxon>
        <taxon>Pseudomonadati</taxon>
        <taxon>Planctomycetota</taxon>
        <taxon>Planctomycetia</taxon>
        <taxon>Pirellulales</taxon>
        <taxon>Pirellulaceae</taxon>
        <taxon>Rhodopirellula</taxon>
    </lineage>
</organism>
<dbReference type="Gene3D" id="3.40.30.10">
    <property type="entry name" value="Glutaredoxin"/>
    <property type="match status" value="1"/>
</dbReference>
<dbReference type="Gene3D" id="2.60.120.310">
    <property type="entry name" value="Copper type II, ascorbate-dependent monooxygenase, N-terminal domain"/>
    <property type="match status" value="1"/>
</dbReference>